<feature type="compositionally biased region" description="Low complexity" evidence="1">
    <location>
        <begin position="198"/>
        <end position="214"/>
    </location>
</feature>
<dbReference type="Proteomes" id="UP000019132">
    <property type="component" value="Unassembled WGS sequence"/>
</dbReference>
<dbReference type="InParanoid" id="K3XBH2"/>
<dbReference type="HOGENOM" id="CLU_1172702_0_0_1"/>
<organism evidence="2 3">
    <name type="scientific">Globisporangium ultimum (strain ATCC 200006 / CBS 805.95 / DAOM BR144)</name>
    <name type="common">Pythium ultimum</name>
    <dbReference type="NCBI Taxonomy" id="431595"/>
    <lineage>
        <taxon>Eukaryota</taxon>
        <taxon>Sar</taxon>
        <taxon>Stramenopiles</taxon>
        <taxon>Oomycota</taxon>
        <taxon>Peronosporomycetes</taxon>
        <taxon>Pythiales</taxon>
        <taxon>Pythiaceae</taxon>
        <taxon>Globisporangium</taxon>
    </lineage>
</organism>
<evidence type="ECO:0000313" key="2">
    <source>
        <dbReference type="EnsemblProtists" id="PYU1_T014571"/>
    </source>
</evidence>
<dbReference type="STRING" id="431595.K3XBH2"/>
<feature type="compositionally biased region" description="Low complexity" evidence="1">
    <location>
        <begin position="150"/>
        <end position="161"/>
    </location>
</feature>
<accession>K3XBH2</accession>
<dbReference type="EnsemblProtists" id="PYU1_T014571">
    <property type="protein sequence ID" value="PYU1_T014571"/>
    <property type="gene ID" value="PYU1_G014540"/>
</dbReference>
<evidence type="ECO:0000256" key="1">
    <source>
        <dbReference type="SAM" id="MobiDB-lite"/>
    </source>
</evidence>
<keyword evidence="3" id="KW-1185">Reference proteome</keyword>
<name>K3XBH2_GLOUD</name>
<feature type="compositionally biased region" description="Basic and acidic residues" evidence="1">
    <location>
        <begin position="67"/>
        <end position="76"/>
    </location>
</feature>
<evidence type="ECO:0008006" key="4">
    <source>
        <dbReference type="Google" id="ProtNLM"/>
    </source>
</evidence>
<feature type="compositionally biased region" description="Polar residues" evidence="1">
    <location>
        <begin position="127"/>
        <end position="142"/>
    </location>
</feature>
<dbReference type="Gene3D" id="1.10.510.10">
    <property type="entry name" value="Transferase(Phosphotransferase) domain 1"/>
    <property type="match status" value="1"/>
</dbReference>
<reference evidence="3" key="1">
    <citation type="journal article" date="2010" name="Genome Biol.">
        <title>Genome sequence of the necrotrophic plant pathogen Pythium ultimum reveals original pathogenicity mechanisms and effector repertoire.</title>
        <authorList>
            <person name="Levesque C.A."/>
            <person name="Brouwer H."/>
            <person name="Cano L."/>
            <person name="Hamilton J.P."/>
            <person name="Holt C."/>
            <person name="Huitema E."/>
            <person name="Raffaele S."/>
            <person name="Robideau G.P."/>
            <person name="Thines M."/>
            <person name="Win J."/>
            <person name="Zerillo M.M."/>
            <person name="Beakes G.W."/>
            <person name="Boore J.L."/>
            <person name="Busam D."/>
            <person name="Dumas B."/>
            <person name="Ferriera S."/>
            <person name="Fuerstenberg S.I."/>
            <person name="Gachon C.M."/>
            <person name="Gaulin E."/>
            <person name="Govers F."/>
            <person name="Grenville-Briggs L."/>
            <person name="Horner N."/>
            <person name="Hostetler J."/>
            <person name="Jiang R.H."/>
            <person name="Johnson J."/>
            <person name="Krajaejun T."/>
            <person name="Lin H."/>
            <person name="Meijer H.J."/>
            <person name="Moore B."/>
            <person name="Morris P."/>
            <person name="Phuntmart V."/>
            <person name="Puiu D."/>
            <person name="Shetty J."/>
            <person name="Stajich J.E."/>
            <person name="Tripathy S."/>
            <person name="Wawra S."/>
            <person name="van West P."/>
            <person name="Whitty B.R."/>
            <person name="Coutinho P.M."/>
            <person name="Henrissat B."/>
            <person name="Martin F."/>
            <person name="Thomas P.D."/>
            <person name="Tyler B.M."/>
            <person name="De Vries R.P."/>
            <person name="Kamoun S."/>
            <person name="Yandell M."/>
            <person name="Tisserat N."/>
            <person name="Buell C.R."/>
        </authorList>
    </citation>
    <scope>NUCLEOTIDE SEQUENCE</scope>
    <source>
        <strain evidence="3">DAOM:BR144</strain>
    </source>
</reference>
<reference evidence="3" key="2">
    <citation type="submission" date="2010-04" db="EMBL/GenBank/DDBJ databases">
        <authorList>
            <person name="Buell R."/>
            <person name="Hamilton J."/>
            <person name="Hostetler J."/>
        </authorList>
    </citation>
    <scope>NUCLEOTIDE SEQUENCE [LARGE SCALE GENOMIC DNA]</scope>
    <source>
        <strain evidence="3">DAOM:BR144</strain>
    </source>
</reference>
<reference evidence="2" key="3">
    <citation type="submission" date="2015-02" db="UniProtKB">
        <authorList>
            <consortium name="EnsemblProtists"/>
        </authorList>
    </citation>
    <scope>IDENTIFICATION</scope>
    <source>
        <strain evidence="2">DAOM BR144</strain>
    </source>
</reference>
<protein>
    <recommendedName>
        <fullName evidence="4">Protein kinase domain-containing protein</fullName>
    </recommendedName>
</protein>
<dbReference type="EMBL" id="GL376574">
    <property type="status" value="NOT_ANNOTATED_CDS"/>
    <property type="molecule type" value="Genomic_DNA"/>
</dbReference>
<sequence length="228" mass="24927">MLSYDPSKRMNAREALRHEYFRDIREIEEATQRTQQLQQQQQQQGTMLGQQLHHQVQPSLGFKQRKGKEENPEDKLPLPSIQNSSHQMQLDALKSHDSAYDEDDELPPINGKMKPSKYSMAKPMKPSQPNGMYGGNTSSTFKPKSIAPVNGSNGSSTNRSGVYQDSMSTAAKVKKSSNVGAQLPLKKVNASSSKPKKLTGAISSSGSALSSSTSFGEVAVAGSKSRRK</sequence>
<dbReference type="VEuPathDB" id="FungiDB:PYU1_G014540"/>
<feature type="compositionally biased region" description="Low complexity" evidence="1">
    <location>
        <begin position="32"/>
        <end position="55"/>
    </location>
</feature>
<proteinExistence type="predicted"/>
<feature type="region of interest" description="Disordered" evidence="1">
    <location>
        <begin position="31"/>
        <end position="228"/>
    </location>
</feature>
<evidence type="ECO:0000313" key="3">
    <source>
        <dbReference type="Proteomes" id="UP000019132"/>
    </source>
</evidence>
<dbReference type="eggNOG" id="ENOG502T334">
    <property type="taxonomic scope" value="Eukaryota"/>
</dbReference>
<dbReference type="AlphaFoldDB" id="K3XBH2"/>